<dbReference type="PANTHER" id="PTHR35586">
    <property type="entry name" value="SLL1691 PROTEIN"/>
    <property type="match status" value="1"/>
</dbReference>
<dbReference type="EMBL" id="CP017599">
    <property type="protein sequence ID" value="AOX01550.1"/>
    <property type="molecule type" value="Genomic_DNA"/>
</dbReference>
<proteinExistence type="predicted"/>
<dbReference type="KEGG" id="mpro:BJP34_20770"/>
<dbReference type="PANTHER" id="PTHR35586:SF1">
    <property type="entry name" value="SLL1691 PROTEIN"/>
    <property type="match status" value="1"/>
</dbReference>
<evidence type="ECO:0000313" key="1">
    <source>
        <dbReference type="EMBL" id="AOX01550.1"/>
    </source>
</evidence>
<dbReference type="STRING" id="1458985.BJP34_20770"/>
<dbReference type="OrthoDB" id="569771at2"/>
<accession>A0A1D8TV63</accession>
<name>A0A1D8TV63_9CYAN</name>
<protein>
    <submittedName>
        <fullName evidence="1">Transposase</fullName>
    </submittedName>
</protein>
<sequence>MTNPRADYDNPWKEALSIYFESFMAFFFPEIDRNIDWERGYEFLDTEFQQVARDAEIGSREADKLVKVWRQDGEETWVLIHVEVQSQAQSVFAERMYVYNYRIFDMYRQKVVSLAVLADDEESWRPSEYNYDIWGCRVLLQFPVAKLLDYQLSKLEQSTNPFAVIVAAHRTTQQTVQNPQGRYQGKLSIAKSLYQRGYSRQDILELFRLIDWMMTLPDSFQIGFKQQVRRFEEESTMPYVTSIERLARQEGIEEGILQSSRETVLEVLKVRFEDVPRELVEKINQIGSVSVLKTLHRQGITIASVEEFQGGLDQLLSVEQEQEEG</sequence>
<gene>
    <name evidence="1" type="ORF">BJP34_20770</name>
</gene>
<organism evidence="1 2">
    <name type="scientific">Moorena producens PAL-8-15-08-1</name>
    <dbReference type="NCBI Taxonomy" id="1458985"/>
    <lineage>
        <taxon>Bacteria</taxon>
        <taxon>Bacillati</taxon>
        <taxon>Cyanobacteriota</taxon>
        <taxon>Cyanophyceae</taxon>
        <taxon>Coleofasciculales</taxon>
        <taxon>Coleofasciculaceae</taxon>
        <taxon>Moorena</taxon>
    </lineage>
</organism>
<evidence type="ECO:0000313" key="2">
    <source>
        <dbReference type="Proteomes" id="UP000177870"/>
    </source>
</evidence>
<dbReference type="AlphaFoldDB" id="A0A1D8TV63"/>
<reference evidence="2" key="1">
    <citation type="submission" date="2016-10" db="EMBL/GenBank/DDBJ databases">
        <title>Comparative genomics uncovers the prolific and rare metabolic potential of the cyanobacterial genus Moorea.</title>
        <authorList>
            <person name="Leao T."/>
            <person name="Castelao G."/>
            <person name="Korobeynikov A."/>
            <person name="Monroe E.A."/>
            <person name="Podell S."/>
            <person name="Glukhov E."/>
            <person name="Allen E."/>
            <person name="Gerwick W.H."/>
            <person name="Gerwick L."/>
        </authorList>
    </citation>
    <scope>NUCLEOTIDE SEQUENCE [LARGE SCALE GENOMIC DNA]</scope>
    <source>
        <strain evidence="2">PAL-8-15-08-1</strain>
    </source>
</reference>
<dbReference type="RefSeq" id="WP_070393988.1">
    <property type="nucleotide sequence ID" value="NZ_CP017599.1"/>
</dbReference>
<dbReference type="Proteomes" id="UP000177870">
    <property type="component" value="Chromosome"/>
</dbReference>